<dbReference type="PANTHER" id="PTHR10412:SF11">
    <property type="entry name" value="MANNOSYL-OLIGOSACCHARIDE GLUCOSIDASE"/>
    <property type="match status" value="1"/>
</dbReference>
<evidence type="ECO:0000259" key="5">
    <source>
        <dbReference type="Pfam" id="PF22422"/>
    </source>
</evidence>
<dbReference type="SUPFAM" id="SSF48208">
    <property type="entry name" value="Six-hairpin glycosidases"/>
    <property type="match status" value="1"/>
</dbReference>
<feature type="domain" description="Mannosylglycerate hydrolase MGH1-like glycoside hydrolase" evidence="5">
    <location>
        <begin position="477"/>
        <end position="798"/>
    </location>
</feature>
<evidence type="ECO:0000313" key="6">
    <source>
        <dbReference type="EMBL" id="UYQ94416.1"/>
    </source>
</evidence>
<keyword evidence="4" id="KW-0732">Signal</keyword>
<dbReference type="EMBL" id="CP107006">
    <property type="protein sequence ID" value="UYQ94416.1"/>
    <property type="molecule type" value="Genomic_DNA"/>
</dbReference>
<evidence type="ECO:0000256" key="4">
    <source>
        <dbReference type="SAM" id="SignalP"/>
    </source>
</evidence>
<evidence type="ECO:0000256" key="2">
    <source>
        <dbReference type="ARBA" id="ARBA00022801"/>
    </source>
</evidence>
<keyword evidence="3 6" id="KW-0326">Glycosidase</keyword>
<reference evidence="6" key="1">
    <citation type="submission" date="2022-10" db="EMBL/GenBank/DDBJ databases">
        <title>Chitinophaga sp. nov., isolated from soil.</title>
        <authorList>
            <person name="Jeon C.O."/>
        </authorList>
    </citation>
    <scope>NUCLEOTIDE SEQUENCE</scope>
    <source>
        <strain evidence="6">R8</strain>
    </source>
</reference>
<dbReference type="GO" id="GO:0016798">
    <property type="term" value="F:hydrolase activity, acting on glycosyl bonds"/>
    <property type="evidence" value="ECO:0007669"/>
    <property type="project" value="UniProtKB-KW"/>
</dbReference>
<dbReference type="RefSeq" id="WP_264282305.1">
    <property type="nucleotide sequence ID" value="NZ_CP107006.1"/>
</dbReference>
<protein>
    <submittedName>
        <fullName evidence="6">Trehalase family glycosidase</fullName>
    </submittedName>
</protein>
<dbReference type="InterPro" id="IPR008928">
    <property type="entry name" value="6-hairpin_glycosidase_sf"/>
</dbReference>
<dbReference type="Gene3D" id="1.50.10.10">
    <property type="match status" value="1"/>
</dbReference>
<dbReference type="InterPro" id="IPR054491">
    <property type="entry name" value="MGH1-like_GH"/>
</dbReference>
<evidence type="ECO:0000256" key="3">
    <source>
        <dbReference type="ARBA" id="ARBA00023295"/>
    </source>
</evidence>
<dbReference type="Proteomes" id="UP001162741">
    <property type="component" value="Chromosome"/>
</dbReference>
<gene>
    <name evidence="6" type="ORF">MKQ68_04850</name>
</gene>
<dbReference type="Pfam" id="PF22422">
    <property type="entry name" value="MGH1-like_GH"/>
    <property type="match status" value="1"/>
</dbReference>
<dbReference type="InterPro" id="IPR004888">
    <property type="entry name" value="Glycoside_hydrolase_63"/>
</dbReference>
<feature type="signal peptide" evidence="4">
    <location>
        <begin position="1"/>
        <end position="21"/>
    </location>
</feature>
<evidence type="ECO:0000313" key="7">
    <source>
        <dbReference type="Proteomes" id="UP001162741"/>
    </source>
</evidence>
<accession>A0ABY6J423</accession>
<feature type="chain" id="PRO_5047390839" evidence="4">
    <location>
        <begin position="22"/>
        <end position="902"/>
    </location>
</feature>
<comment type="similarity">
    <text evidence="1">Belongs to the glycosyl hydrolase 63 family.</text>
</comment>
<proteinExistence type="inferred from homology"/>
<evidence type="ECO:0000256" key="1">
    <source>
        <dbReference type="ARBA" id="ARBA00010833"/>
    </source>
</evidence>
<organism evidence="6 7">
    <name type="scientific">Chitinophaga horti</name>
    <dbReference type="NCBI Taxonomy" id="2920382"/>
    <lineage>
        <taxon>Bacteria</taxon>
        <taxon>Pseudomonadati</taxon>
        <taxon>Bacteroidota</taxon>
        <taxon>Chitinophagia</taxon>
        <taxon>Chitinophagales</taxon>
        <taxon>Chitinophagaceae</taxon>
        <taxon>Chitinophaga</taxon>
    </lineage>
</organism>
<sequence length="902" mass="101375">MKLIARISYCLVLLLSTNVQAQRKHFDTTKLDGSHDLRLQAWGPYSKKYAGISHIADMQSGMRFDFSVLPGYYRNKLLVPNVRFESSYFPWKVTNDLRTITYRYELEWKDQVYTDVTYTVLDTASVLVKMHCVNNTTLPQNLSLNLIASIEYPEHYGEKQLRMDAGTTWRNAVDYEQLSYAVKRPDNDLVYDGWMRGEVRNASLVNGRGIGREFGRRAGDQLTYKLGPQRGTLRFLYMMKSGTPSAVQLSGMVNKKVIFHQADTLTVLEVPIENNSNTLTLTTLGGGDILLNGLTISPTTAAPLSVVNVPMQKTPATEENLAARTLLLKYPDVPLQYGITWDKEPFKIRSLKNDELDIFFRNETHNHVAKTINGNMRGDYANVFIRPLELAPNSSQTYTAVLSYGAREKVLAALKAAPTVHETQSQQDDILSGGQPYLFSQQLLKSTLLSNVVYPVYTQNQYIRHFTPGKWWNSLYTWDLGFIALGLTKVSPDLAADAINAYLTPAGSQSAFVHHGSPVPVQAYAFLELWNQTQSKALLAYFYPRLKQYYSFLVGRYGSSATNTLSSALLKTWDYFYNSGGWDDYPPQSGVHEQRLESTVTPVITTAHAIRFAKILRMAAQALSKSADIKTYDNDIKHFSVALQQHAWDAESGYFSYVVHDEAGQPKGHFKHSKSGANFNMGLDGAYPLVSGICTPAQQQILVNKIFSPEHMWSPSGIGVVDQSAPYYRTDGYWNGSVWMPHQWFVWKTMLDLDSTALAHQLASKALDVYKRETDASYYTFEHFLSASGRGAGWHQFSGLSTPVLAWFAAYYRVGTVTPGFETWINQQSFNADHSAYKASLSFDKATPAHQRAILLVMNPAFTYKATFKGKPIKVKQMEKGMLQVTLPATNDDGSLAIQTKQ</sequence>
<name>A0ABY6J423_9BACT</name>
<keyword evidence="7" id="KW-1185">Reference proteome</keyword>
<dbReference type="InterPro" id="IPR012341">
    <property type="entry name" value="6hp_glycosidase-like_sf"/>
</dbReference>
<dbReference type="PANTHER" id="PTHR10412">
    <property type="entry name" value="MANNOSYL-OLIGOSACCHARIDE GLUCOSIDASE"/>
    <property type="match status" value="1"/>
</dbReference>
<keyword evidence="2" id="KW-0378">Hydrolase</keyword>